<protein>
    <submittedName>
        <fullName evidence="2">Uncharacterized protein</fullName>
    </submittedName>
</protein>
<organism evidence="2 3">
    <name type="scientific">Thalassiosira oceanica</name>
    <name type="common">Marine diatom</name>
    <dbReference type="NCBI Taxonomy" id="159749"/>
    <lineage>
        <taxon>Eukaryota</taxon>
        <taxon>Sar</taxon>
        <taxon>Stramenopiles</taxon>
        <taxon>Ochrophyta</taxon>
        <taxon>Bacillariophyta</taxon>
        <taxon>Coscinodiscophyceae</taxon>
        <taxon>Thalassiosirophycidae</taxon>
        <taxon>Thalassiosirales</taxon>
        <taxon>Thalassiosiraceae</taxon>
        <taxon>Thalassiosira</taxon>
    </lineage>
</organism>
<proteinExistence type="predicted"/>
<accession>K0R6G0</accession>
<feature type="compositionally biased region" description="Basic and acidic residues" evidence="1">
    <location>
        <begin position="1"/>
        <end position="24"/>
    </location>
</feature>
<evidence type="ECO:0000256" key="1">
    <source>
        <dbReference type="SAM" id="MobiDB-lite"/>
    </source>
</evidence>
<feature type="non-terminal residue" evidence="2">
    <location>
        <position position="1"/>
    </location>
</feature>
<feature type="compositionally biased region" description="Basic and acidic residues" evidence="1">
    <location>
        <begin position="97"/>
        <end position="107"/>
    </location>
</feature>
<dbReference type="Proteomes" id="UP000266841">
    <property type="component" value="Unassembled WGS sequence"/>
</dbReference>
<keyword evidence="3" id="KW-1185">Reference proteome</keyword>
<evidence type="ECO:0000313" key="3">
    <source>
        <dbReference type="Proteomes" id="UP000266841"/>
    </source>
</evidence>
<feature type="region of interest" description="Disordered" evidence="1">
    <location>
        <begin position="1"/>
        <end position="107"/>
    </location>
</feature>
<sequence>LRPPRLRPEAAGDQGREGEAREGWGGDIRPAGEGVQVPSGHRRPRPGEEDGEHDEVPGERTRDTGHAHGEAAESQQRRRRYTDDARSGEGAGGRPGRRGEGDEGERP</sequence>
<comment type="caution">
    <text evidence="2">The sequence shown here is derived from an EMBL/GenBank/DDBJ whole genome shotgun (WGS) entry which is preliminary data.</text>
</comment>
<name>K0R6G0_THAOC</name>
<evidence type="ECO:0000313" key="2">
    <source>
        <dbReference type="EMBL" id="EJK47529.1"/>
    </source>
</evidence>
<feature type="compositionally biased region" description="Basic and acidic residues" evidence="1">
    <location>
        <begin position="54"/>
        <end position="71"/>
    </location>
</feature>
<reference evidence="2 3" key="1">
    <citation type="journal article" date="2012" name="Genome Biol.">
        <title>Genome and low-iron response of an oceanic diatom adapted to chronic iron limitation.</title>
        <authorList>
            <person name="Lommer M."/>
            <person name="Specht M."/>
            <person name="Roy A.S."/>
            <person name="Kraemer L."/>
            <person name="Andreson R."/>
            <person name="Gutowska M.A."/>
            <person name="Wolf J."/>
            <person name="Bergner S.V."/>
            <person name="Schilhabel M.B."/>
            <person name="Klostermeier U.C."/>
            <person name="Beiko R.G."/>
            <person name="Rosenstiel P."/>
            <person name="Hippler M."/>
            <person name="Laroche J."/>
        </authorList>
    </citation>
    <scope>NUCLEOTIDE SEQUENCE [LARGE SCALE GENOMIC DNA]</scope>
    <source>
        <strain evidence="2 3">CCMP1005</strain>
    </source>
</reference>
<dbReference type="AlphaFoldDB" id="K0R6G0"/>
<gene>
    <name evidence="2" type="ORF">THAOC_33740</name>
</gene>
<dbReference type="EMBL" id="AGNL01046867">
    <property type="protein sequence ID" value="EJK47529.1"/>
    <property type="molecule type" value="Genomic_DNA"/>
</dbReference>